<evidence type="ECO:0000313" key="2">
    <source>
        <dbReference type="EMBL" id="ATZ96004.1"/>
    </source>
</evidence>
<proteinExistence type="predicted"/>
<accession>A0A2K8QR84</accession>
<reference evidence="3" key="1">
    <citation type="journal article" date="2018" name="Genome Announc.">
        <title>Complete genome sequence of a Dickeya fangzhongdai type strain causing bleeding canker of pear tree trunks.</title>
        <authorList>
            <person name="Zhao Y."/>
            <person name="Tian Y."/>
            <person name="Li X."/>
            <person name="Hu B."/>
        </authorList>
    </citation>
    <scope>NUCLEOTIDE SEQUENCE [LARGE SCALE GENOMIC DNA]</scope>
    <source>
        <strain evidence="3">DSM 101947</strain>
    </source>
</reference>
<dbReference type="EMBL" id="CP025003">
    <property type="protein sequence ID" value="ATZ96004.1"/>
    <property type="molecule type" value="Genomic_DNA"/>
</dbReference>
<dbReference type="InterPro" id="IPR021225">
    <property type="entry name" value="Tlde1_dom"/>
</dbReference>
<dbReference type="AlphaFoldDB" id="A0A2K8QR84"/>
<gene>
    <name evidence="2" type="ORF">CVE23_19715</name>
</gene>
<organism evidence="2 3">
    <name type="scientific">Dickeya fangzhongdai</name>
    <dbReference type="NCBI Taxonomy" id="1778540"/>
    <lineage>
        <taxon>Bacteria</taxon>
        <taxon>Pseudomonadati</taxon>
        <taxon>Pseudomonadota</taxon>
        <taxon>Gammaproteobacteria</taxon>
        <taxon>Enterobacterales</taxon>
        <taxon>Pectobacteriaceae</taxon>
        <taxon>Dickeya</taxon>
    </lineage>
</organism>
<dbReference type="Pfam" id="PF10908">
    <property type="entry name" value="Tlde1_dom"/>
    <property type="match status" value="1"/>
</dbReference>
<keyword evidence="3" id="KW-1185">Reference proteome</keyword>
<protein>
    <recommendedName>
        <fullName evidence="1">Tlde1 domain-containing protein</fullName>
    </recommendedName>
</protein>
<dbReference type="KEGG" id="dfn:CVE23_19715"/>
<evidence type="ECO:0000313" key="3">
    <source>
        <dbReference type="Proteomes" id="UP000231901"/>
    </source>
</evidence>
<dbReference type="Proteomes" id="UP000231901">
    <property type="component" value="Chromosome"/>
</dbReference>
<sequence length="177" mass="19836">MQICMMDYENLSRDGKTLKLKCYGIGVFDVFSGVDGYINDPNCSFVEKAAIPPGTYWIVDRPKGSILNQLRAEAIDMAHLYKNHHSEWFGLYNSKTMSDHVYVNGIRRGSFRLHPRNTDGTGVSWGCITFYNASDFQNLRRSLLGGIKVAVPGGKGLEAYGRIDVIGKPDFSKCDIR</sequence>
<feature type="domain" description="Tlde1" evidence="1">
    <location>
        <begin position="28"/>
        <end position="152"/>
    </location>
</feature>
<evidence type="ECO:0000259" key="1">
    <source>
        <dbReference type="Pfam" id="PF10908"/>
    </source>
</evidence>
<name>A0A2K8QR84_9GAMM</name>